<gene>
    <name evidence="2" type="ORF">Cenrod_2655</name>
</gene>
<organism evidence="2 3">
    <name type="scientific">Candidatus Symbiobacter mobilis CR</name>
    <dbReference type="NCBI Taxonomy" id="946483"/>
    <lineage>
        <taxon>Bacteria</taxon>
        <taxon>Pseudomonadati</taxon>
        <taxon>Pseudomonadota</taxon>
        <taxon>Betaproteobacteria</taxon>
        <taxon>Burkholderiales</taxon>
        <taxon>Comamonadaceae</taxon>
    </lineage>
</organism>
<dbReference type="Proteomes" id="UP000017184">
    <property type="component" value="Chromosome"/>
</dbReference>
<keyword evidence="3" id="KW-1185">Reference proteome</keyword>
<accession>U5NBL3</accession>
<dbReference type="HOGENOM" id="CLU_2179071_0_0_4"/>
<evidence type="ECO:0000313" key="2">
    <source>
        <dbReference type="EMBL" id="AGX88705.1"/>
    </source>
</evidence>
<dbReference type="EMBL" id="CP004885">
    <property type="protein sequence ID" value="AGX88705.1"/>
    <property type="molecule type" value="Genomic_DNA"/>
</dbReference>
<reference evidence="2 3" key="1">
    <citation type="journal article" date="2013" name="Genome Biol.">
        <title>Genomic analysis reveals key aspects of prokaryotic symbiosis in the phototrophic consortium "Chlorochromatium aggregatum".</title>
        <authorList>
            <person name="Liu Z."/>
            <person name="Muller J."/>
            <person name="Li T."/>
            <person name="Alvey R.M."/>
            <person name="Vogl K."/>
            <person name="Frigaard N.U."/>
            <person name="Rockwell N.C."/>
            <person name="Boyd E.S."/>
            <person name="Tomsho L.P."/>
            <person name="Schuster S.C."/>
            <person name="Henke P."/>
            <person name="Rohde M."/>
            <person name="Overmann J."/>
            <person name="Bryant D.A."/>
        </authorList>
    </citation>
    <scope>NUCLEOTIDE SEQUENCE [LARGE SCALE GENOMIC DNA]</scope>
    <source>
        <strain evidence="2">CR</strain>
    </source>
</reference>
<evidence type="ECO:0000256" key="1">
    <source>
        <dbReference type="SAM" id="MobiDB-lite"/>
    </source>
</evidence>
<evidence type="ECO:0000313" key="3">
    <source>
        <dbReference type="Proteomes" id="UP000017184"/>
    </source>
</evidence>
<feature type="region of interest" description="Disordered" evidence="1">
    <location>
        <begin position="1"/>
        <end position="23"/>
    </location>
</feature>
<feature type="region of interest" description="Disordered" evidence="1">
    <location>
        <begin position="49"/>
        <end position="73"/>
    </location>
</feature>
<protein>
    <submittedName>
        <fullName evidence="2">Uncharacterized protein</fullName>
    </submittedName>
</protein>
<dbReference type="KEGG" id="cbx:Cenrod_2655"/>
<sequence>MLPRIEESGAFSKDSPSAVNAYTARGTPGWRPVRRWHISPPPHVDHSIFGPAGSCASREAASRNSPRPAGEGQGVRETAMAFLILGVCAKSWQFYRFVVRDGLSVVGCL</sequence>
<dbReference type="STRING" id="946483.Cenrod_2655"/>
<dbReference type="AlphaFoldDB" id="U5NBL3"/>
<proteinExistence type="predicted"/>
<name>U5NBL3_9BURK</name>